<comment type="caution">
    <text evidence="3">The sequence shown here is derived from an EMBL/GenBank/DDBJ whole genome shotgun (WGS) entry which is preliminary data.</text>
</comment>
<evidence type="ECO:0000256" key="1">
    <source>
        <dbReference type="SAM" id="MobiDB-lite"/>
    </source>
</evidence>
<reference evidence="3 4" key="1">
    <citation type="submission" date="2024-03" db="EMBL/GenBank/DDBJ databases">
        <title>Rhodococcus navarretei sp. nov. and Pseudarthrobacter quantumdoti sp. nov., two new species with the ability to biosynthesize Quantum Dots isolated from soil samples at Union Glacier, Antarctica.</title>
        <authorList>
            <person name="Vargas M."/>
        </authorList>
    </citation>
    <scope>NUCLEOTIDE SEQUENCE [LARGE SCALE GENOMIC DNA]</scope>
    <source>
        <strain evidence="3 4">EXRC-4A-4</strain>
    </source>
</reference>
<dbReference type="Proteomes" id="UP001456513">
    <property type="component" value="Unassembled WGS sequence"/>
</dbReference>
<dbReference type="RefSeq" id="WP_341442779.1">
    <property type="nucleotide sequence ID" value="NZ_JBBPCN010000001.1"/>
</dbReference>
<protein>
    <submittedName>
        <fullName evidence="3">DUF222 domain-containing protein</fullName>
    </submittedName>
</protein>
<feature type="region of interest" description="Disordered" evidence="1">
    <location>
        <begin position="127"/>
        <end position="161"/>
    </location>
</feature>
<feature type="domain" description="DUF222" evidence="2">
    <location>
        <begin position="15"/>
        <end position="120"/>
    </location>
</feature>
<evidence type="ECO:0000313" key="4">
    <source>
        <dbReference type="Proteomes" id="UP001456513"/>
    </source>
</evidence>
<keyword evidence="4" id="KW-1185">Reference proteome</keyword>
<dbReference type="EMBL" id="JBBPCN010000001">
    <property type="protein sequence ID" value="MEK8073934.1"/>
    <property type="molecule type" value="Genomic_DNA"/>
</dbReference>
<accession>A0ABU9D3C4</accession>
<proteinExistence type="predicted"/>
<evidence type="ECO:0000313" key="3">
    <source>
        <dbReference type="EMBL" id="MEK8073934.1"/>
    </source>
</evidence>
<evidence type="ECO:0000259" key="2">
    <source>
        <dbReference type="Pfam" id="PF02720"/>
    </source>
</evidence>
<name>A0ABU9D3C4_9NOCA</name>
<organism evidence="3 4">
    <name type="scientific">Rhodococcus navarretei</name>
    <dbReference type="NCBI Taxonomy" id="3128981"/>
    <lineage>
        <taxon>Bacteria</taxon>
        <taxon>Bacillati</taxon>
        <taxon>Actinomycetota</taxon>
        <taxon>Actinomycetes</taxon>
        <taxon>Mycobacteriales</taxon>
        <taxon>Nocardiaceae</taxon>
        <taxon>Rhodococcus</taxon>
    </lineage>
</organism>
<dbReference type="Pfam" id="PF02720">
    <property type="entry name" value="DUF222"/>
    <property type="match status" value="1"/>
</dbReference>
<sequence length="174" mass="19615">MGAIPTVSLEALTAAARAENRQASRKITACYRVHCDWITRDTKYKHYSRYGRTEMAVALGCSATVAEGYVSVGVALHTRLPLVKTAFESGEIDLPRVRTVCRILDNLSDEILTMVEDEIVEAAQRNSPGRWRRRSGTSCYGSRRRKRQHYGSSRNDSAMFPTARPVSWRGFERS</sequence>
<dbReference type="InterPro" id="IPR003870">
    <property type="entry name" value="DUF222"/>
</dbReference>
<gene>
    <name evidence="3" type="ORF">AABD04_24065</name>
</gene>